<evidence type="ECO:0000256" key="1">
    <source>
        <dbReference type="SAM" id="MobiDB-lite"/>
    </source>
</evidence>
<comment type="caution">
    <text evidence="2">The sequence shown here is derived from an EMBL/GenBank/DDBJ whole genome shotgun (WGS) entry which is preliminary data.</text>
</comment>
<feature type="region of interest" description="Disordered" evidence="1">
    <location>
        <begin position="1"/>
        <end position="26"/>
    </location>
</feature>
<accession>A0A9X4QX16</accession>
<reference evidence="2" key="1">
    <citation type="submission" date="2022-10" db="EMBL/GenBank/DDBJ databases">
        <title>Comparative genomic analysis of Cohnella hashimotonis sp. nov., isolated from the International Space Station.</title>
        <authorList>
            <person name="Simpson A."/>
            <person name="Venkateswaran K."/>
        </authorList>
    </citation>
    <scope>NUCLEOTIDE SEQUENCE</scope>
    <source>
        <strain evidence="2">DSM 28161</strain>
    </source>
</reference>
<feature type="compositionally biased region" description="Basic and acidic residues" evidence="1">
    <location>
        <begin position="46"/>
        <end position="63"/>
    </location>
</feature>
<sequence>MIRKDGDVESYTEASSPTPPGKEDLVATDMLNDAVEEMVDSVEETFTDHKSAEENKRPPGENQ</sequence>
<feature type="region of interest" description="Disordered" evidence="1">
    <location>
        <begin position="38"/>
        <end position="63"/>
    </location>
</feature>
<evidence type="ECO:0000313" key="2">
    <source>
        <dbReference type="EMBL" id="MDG0814123.1"/>
    </source>
</evidence>
<gene>
    <name evidence="2" type="ORF">OMP40_36220</name>
</gene>
<protein>
    <submittedName>
        <fullName evidence="2">Uncharacterized protein</fullName>
    </submittedName>
</protein>
<evidence type="ECO:0000313" key="3">
    <source>
        <dbReference type="Proteomes" id="UP001153404"/>
    </source>
</evidence>
<name>A0A9X4QX16_9BACL</name>
<organism evidence="2 3">
    <name type="scientific">Cohnella rhizosphaerae</name>
    <dbReference type="NCBI Taxonomy" id="1457232"/>
    <lineage>
        <taxon>Bacteria</taxon>
        <taxon>Bacillati</taxon>
        <taxon>Bacillota</taxon>
        <taxon>Bacilli</taxon>
        <taxon>Bacillales</taxon>
        <taxon>Paenibacillaceae</taxon>
        <taxon>Cohnella</taxon>
    </lineage>
</organism>
<keyword evidence="3" id="KW-1185">Reference proteome</keyword>
<dbReference type="RefSeq" id="WP_277538790.1">
    <property type="nucleotide sequence ID" value="NZ_JAPDIA010000009.1"/>
</dbReference>
<dbReference type="EMBL" id="JAPDIA010000009">
    <property type="protein sequence ID" value="MDG0814123.1"/>
    <property type="molecule type" value="Genomic_DNA"/>
</dbReference>
<dbReference type="Proteomes" id="UP001153404">
    <property type="component" value="Unassembled WGS sequence"/>
</dbReference>
<proteinExistence type="predicted"/>
<dbReference type="AlphaFoldDB" id="A0A9X4QX16"/>